<evidence type="ECO:0000256" key="3">
    <source>
        <dbReference type="ARBA" id="ARBA00022692"/>
    </source>
</evidence>
<comment type="subcellular location">
    <subcellularLocation>
        <location evidence="1">Cell membrane</location>
        <topology evidence="1">Multi-pass membrane protein</topology>
    </subcellularLocation>
</comment>
<dbReference type="CDD" id="cd06581">
    <property type="entry name" value="TM_PBP1_LivM_like"/>
    <property type="match status" value="1"/>
</dbReference>
<protein>
    <submittedName>
        <fullName evidence="7">Branched-chain amino acid ABC transporter permease</fullName>
    </submittedName>
</protein>
<organism evidence="7 8">
    <name type="scientific">Rhodovarius crocodyli</name>
    <dbReference type="NCBI Taxonomy" id="1979269"/>
    <lineage>
        <taxon>Bacteria</taxon>
        <taxon>Pseudomonadati</taxon>
        <taxon>Pseudomonadota</taxon>
        <taxon>Alphaproteobacteria</taxon>
        <taxon>Acetobacterales</taxon>
        <taxon>Roseomonadaceae</taxon>
        <taxon>Rhodovarius</taxon>
    </lineage>
</organism>
<proteinExistence type="predicted"/>
<sequence>MIAYLSNIATLAAIFGLLAATLNFMVGQAGIFSVAHAVFMGLGAYSGAQVALLLVPDPFLACLAAAVVAGGLSLCLALPALRVRGEYFVAASLGLQMMAVTLFTEAKGLTGGMGGLVGIPQPRIFGVVVPVLPLALVALVVFLLLMAAMQRGSFGRTLGAIRDAESAAEALGKNVAVAKALAVAFSAAGAGVAGALFALHLSFVNVESFTLEQSVLIMAMLIVGGTGTLLGPILGAVLLLSLPAALSFITFIPPTDIGSVQQIIYGGAMALLMIFRPAGLLGDQKRGRSEA</sequence>
<evidence type="ECO:0000256" key="5">
    <source>
        <dbReference type="ARBA" id="ARBA00023136"/>
    </source>
</evidence>
<dbReference type="InterPro" id="IPR043428">
    <property type="entry name" value="LivM-like"/>
</dbReference>
<keyword evidence="2" id="KW-1003">Cell membrane</keyword>
<feature type="transmembrane region" description="Helical" evidence="6">
    <location>
        <begin position="53"/>
        <end position="80"/>
    </location>
</feature>
<feature type="transmembrane region" description="Helical" evidence="6">
    <location>
        <begin position="215"/>
        <end position="242"/>
    </location>
</feature>
<accession>A0A437MEI9</accession>
<dbReference type="EMBL" id="SACL01000004">
    <property type="protein sequence ID" value="RVT96019.1"/>
    <property type="molecule type" value="Genomic_DNA"/>
</dbReference>
<dbReference type="RefSeq" id="WP_127787953.1">
    <property type="nucleotide sequence ID" value="NZ_SACL01000004.1"/>
</dbReference>
<comment type="caution">
    <text evidence="7">The sequence shown here is derived from an EMBL/GenBank/DDBJ whole genome shotgun (WGS) entry which is preliminary data.</text>
</comment>
<dbReference type="Proteomes" id="UP000282957">
    <property type="component" value="Unassembled WGS sequence"/>
</dbReference>
<evidence type="ECO:0000256" key="1">
    <source>
        <dbReference type="ARBA" id="ARBA00004651"/>
    </source>
</evidence>
<evidence type="ECO:0000256" key="6">
    <source>
        <dbReference type="SAM" id="Phobius"/>
    </source>
</evidence>
<evidence type="ECO:0000256" key="2">
    <source>
        <dbReference type="ARBA" id="ARBA00022475"/>
    </source>
</evidence>
<dbReference type="PANTHER" id="PTHR30482">
    <property type="entry name" value="HIGH-AFFINITY BRANCHED-CHAIN AMINO ACID TRANSPORT SYSTEM PERMEASE"/>
    <property type="match status" value="1"/>
</dbReference>
<keyword evidence="5 6" id="KW-0472">Membrane</keyword>
<gene>
    <name evidence="7" type="ORF">EOD42_12890</name>
</gene>
<dbReference type="Pfam" id="PF02653">
    <property type="entry name" value="BPD_transp_2"/>
    <property type="match status" value="1"/>
</dbReference>
<reference evidence="7 8" key="1">
    <citation type="submission" date="2019-01" db="EMBL/GenBank/DDBJ databases">
        <authorList>
            <person name="Chen W.-M."/>
        </authorList>
    </citation>
    <scope>NUCLEOTIDE SEQUENCE [LARGE SCALE GENOMIC DNA]</scope>
    <source>
        <strain evidence="7 8">CCP-6</strain>
    </source>
</reference>
<dbReference type="OrthoDB" id="9814461at2"/>
<evidence type="ECO:0000313" key="8">
    <source>
        <dbReference type="Proteomes" id="UP000282957"/>
    </source>
</evidence>
<dbReference type="PANTHER" id="PTHR30482:SF20">
    <property type="entry name" value="HIGH-AFFINITY BRANCHED-CHAIN AMINO ACID TRANSPORT SYSTEM PERMEASE PROTEIN LIVM"/>
    <property type="match status" value="1"/>
</dbReference>
<name>A0A437MEI9_9PROT</name>
<feature type="transmembrane region" description="Helical" evidence="6">
    <location>
        <begin position="180"/>
        <end position="203"/>
    </location>
</feature>
<keyword evidence="3 6" id="KW-0812">Transmembrane</keyword>
<dbReference type="InterPro" id="IPR001851">
    <property type="entry name" value="ABC_transp_permease"/>
</dbReference>
<dbReference type="GO" id="GO:0015658">
    <property type="term" value="F:branched-chain amino acid transmembrane transporter activity"/>
    <property type="evidence" value="ECO:0007669"/>
    <property type="project" value="InterPro"/>
</dbReference>
<keyword evidence="8" id="KW-1185">Reference proteome</keyword>
<evidence type="ECO:0000256" key="4">
    <source>
        <dbReference type="ARBA" id="ARBA00022989"/>
    </source>
</evidence>
<keyword evidence="4 6" id="KW-1133">Transmembrane helix</keyword>
<evidence type="ECO:0000313" key="7">
    <source>
        <dbReference type="EMBL" id="RVT96019.1"/>
    </source>
</evidence>
<feature type="transmembrane region" description="Helical" evidence="6">
    <location>
        <begin position="263"/>
        <end position="282"/>
    </location>
</feature>
<dbReference type="GO" id="GO:0005886">
    <property type="term" value="C:plasma membrane"/>
    <property type="evidence" value="ECO:0007669"/>
    <property type="project" value="UniProtKB-SubCell"/>
</dbReference>
<feature type="transmembrane region" description="Helical" evidence="6">
    <location>
        <begin position="124"/>
        <end position="148"/>
    </location>
</feature>
<dbReference type="AlphaFoldDB" id="A0A437MEI9"/>